<dbReference type="RefSeq" id="WP_175225916.1">
    <property type="nucleotide sequence ID" value="NZ_CADIKH010000006.1"/>
</dbReference>
<evidence type="ECO:0000313" key="1">
    <source>
        <dbReference type="EMBL" id="CAB3751916.1"/>
    </source>
</evidence>
<proteinExistence type="predicted"/>
<dbReference type="InterPro" id="IPR042230">
    <property type="entry name" value="CusF_sf"/>
</dbReference>
<dbReference type="Proteomes" id="UP000494363">
    <property type="component" value="Unassembled WGS sequence"/>
</dbReference>
<name>A0A6J5DGB1_9BURK</name>
<gene>
    <name evidence="1" type="ORF">LMG29542_01596</name>
</gene>
<dbReference type="AlphaFoldDB" id="A0A6J5DGB1"/>
<dbReference type="InterPro" id="IPR021647">
    <property type="entry name" value="CusF_Ec"/>
</dbReference>
<protein>
    <submittedName>
        <fullName evidence="1">Uncharacterized protein</fullName>
    </submittedName>
</protein>
<reference evidence="1 2" key="1">
    <citation type="submission" date="2020-04" db="EMBL/GenBank/DDBJ databases">
        <authorList>
            <person name="De Canck E."/>
        </authorList>
    </citation>
    <scope>NUCLEOTIDE SEQUENCE [LARGE SCALE GENOMIC DNA]</scope>
    <source>
        <strain evidence="1 2">LMG 29542</strain>
    </source>
</reference>
<dbReference type="EMBL" id="CADIKH010000006">
    <property type="protein sequence ID" value="CAB3751916.1"/>
    <property type="molecule type" value="Genomic_DNA"/>
</dbReference>
<dbReference type="Gene3D" id="2.40.50.320">
    <property type="entry name" value="Copper binding periplasmic protein CusF"/>
    <property type="match status" value="1"/>
</dbReference>
<organism evidence="1 2">
    <name type="scientific">Paraburkholderia humisilvae</name>
    <dbReference type="NCBI Taxonomy" id="627669"/>
    <lineage>
        <taxon>Bacteria</taxon>
        <taxon>Pseudomonadati</taxon>
        <taxon>Pseudomonadota</taxon>
        <taxon>Betaproteobacteria</taxon>
        <taxon>Burkholderiales</taxon>
        <taxon>Burkholderiaceae</taxon>
        <taxon>Paraburkholderia</taxon>
    </lineage>
</organism>
<accession>A0A6J5DGB1</accession>
<dbReference type="Pfam" id="PF11604">
    <property type="entry name" value="CusF_Ec"/>
    <property type="match status" value="1"/>
</dbReference>
<sequence length="112" mass="12287">MNRLSDLLVVFAFLFAPLAFGFEGMPQETYPSRVPAEIYGQAMSIDRAADLVSIRQVMPKNVGMAPITTTFTATNGTSLSQIHEGDKVKALVESINGHPVVLDISRRPWPIQ</sequence>
<evidence type="ECO:0000313" key="2">
    <source>
        <dbReference type="Proteomes" id="UP000494363"/>
    </source>
</evidence>
<keyword evidence="2" id="KW-1185">Reference proteome</keyword>